<dbReference type="Gene3D" id="2.30.42.10">
    <property type="match status" value="2"/>
</dbReference>
<dbReference type="PROSITE" id="PS50106">
    <property type="entry name" value="PDZ"/>
    <property type="match status" value="2"/>
</dbReference>
<feature type="compositionally biased region" description="Low complexity" evidence="1">
    <location>
        <begin position="92"/>
        <end position="108"/>
    </location>
</feature>
<feature type="compositionally biased region" description="Gly residues" evidence="1">
    <location>
        <begin position="116"/>
        <end position="125"/>
    </location>
</feature>
<feature type="region of interest" description="Disordered" evidence="1">
    <location>
        <begin position="596"/>
        <end position="676"/>
    </location>
</feature>
<reference evidence="3 4" key="1">
    <citation type="submission" date="2018-08" db="EMBL/GenBank/DDBJ databases">
        <title>Aphanomyces genome sequencing and annotation.</title>
        <authorList>
            <person name="Minardi D."/>
            <person name="Oidtmann B."/>
            <person name="Van Der Giezen M."/>
            <person name="Studholme D.J."/>
        </authorList>
    </citation>
    <scope>NUCLEOTIDE SEQUENCE [LARGE SCALE GENOMIC DNA]</scope>
    <source>
        <strain evidence="3 4">197901</strain>
    </source>
</reference>
<dbReference type="InterPro" id="IPR036034">
    <property type="entry name" value="PDZ_sf"/>
</dbReference>
<feature type="compositionally biased region" description="Basic and acidic residues" evidence="1">
    <location>
        <begin position="231"/>
        <end position="244"/>
    </location>
</feature>
<dbReference type="SUPFAM" id="SSF50156">
    <property type="entry name" value="PDZ domain-like"/>
    <property type="match status" value="2"/>
</dbReference>
<evidence type="ECO:0000259" key="2">
    <source>
        <dbReference type="PROSITE" id="PS50106"/>
    </source>
</evidence>
<feature type="region of interest" description="Disordered" evidence="1">
    <location>
        <begin position="59"/>
        <end position="135"/>
    </location>
</feature>
<evidence type="ECO:0000256" key="1">
    <source>
        <dbReference type="SAM" id="MobiDB-lite"/>
    </source>
</evidence>
<dbReference type="Proteomes" id="UP000266196">
    <property type="component" value="Unassembled WGS sequence"/>
</dbReference>
<organism evidence="3 4">
    <name type="scientific">Aphanomyces astaci</name>
    <name type="common">Crayfish plague agent</name>
    <dbReference type="NCBI Taxonomy" id="112090"/>
    <lineage>
        <taxon>Eukaryota</taxon>
        <taxon>Sar</taxon>
        <taxon>Stramenopiles</taxon>
        <taxon>Oomycota</taxon>
        <taxon>Saprolegniomycetes</taxon>
        <taxon>Saprolegniales</taxon>
        <taxon>Verrucalvaceae</taxon>
        <taxon>Aphanomyces</taxon>
    </lineage>
</organism>
<dbReference type="InterPro" id="IPR001478">
    <property type="entry name" value="PDZ"/>
</dbReference>
<feature type="non-terminal residue" evidence="3">
    <location>
        <position position="894"/>
    </location>
</feature>
<feature type="compositionally biased region" description="Basic and acidic residues" evidence="1">
    <location>
        <begin position="602"/>
        <end position="617"/>
    </location>
</feature>
<evidence type="ECO:0000313" key="4">
    <source>
        <dbReference type="Proteomes" id="UP000266196"/>
    </source>
</evidence>
<comment type="caution">
    <text evidence="3">The sequence shown here is derived from an EMBL/GenBank/DDBJ whole genome shotgun (WGS) entry which is preliminary data.</text>
</comment>
<feature type="compositionally biased region" description="Low complexity" evidence="1">
    <location>
        <begin position="624"/>
        <end position="636"/>
    </location>
</feature>
<feature type="compositionally biased region" description="Acidic residues" evidence="1">
    <location>
        <begin position="62"/>
        <end position="82"/>
    </location>
</feature>
<protein>
    <recommendedName>
        <fullName evidence="2">PDZ domain-containing protein</fullName>
    </recommendedName>
</protein>
<feature type="region of interest" description="Disordered" evidence="1">
    <location>
        <begin position="782"/>
        <end position="811"/>
    </location>
</feature>
<accession>A0A397EF53</accession>
<sequence>MSSRHRGGYDEDEDDDMLLKALQMSEPCGNCGKPGAQIPCMSGCGEVFYCSRVRRRQAIGGDPEEESSDESYDDDSGDGSSDEELRAPPPTSKGGKSTSTGSSGNGKPSMKKKESGGGGGGGGGSSSRLRVDSDVERRIEEKIMRRLKKQEENRIAQAIEAQMAQANANWTDADMNRIAMEVKNRLQKEMGHMFMNGSSSRSRKNSITRETLLHSRQITSISEEQQQPGSRGEHPPSDGDHPATRSESTTLAVSREVSRPAAPSRSNSTKDAMKQPGAPQASSSAPRTATSTNHLNGSSSSRNIVVDAAPMQHQSSPAAVGPIVPSESVVLSPTGPPSAWNNKCDAFLSLKIVVWKLDFLPQLKFGRNDVDGSWNKLVEVDADESFSHIDVGDLLMSLNGQHLSGLSAVGDDQVIQDMLAQTRGGHVILKFSTTKPVNVHVKEYSVRWGNGPLGLTLKDDGSPEALPIVHLCAINNIDTVQLGCALTMSVLKKVQLPATLTFRGVGGNATKAAPSTSREVVRSVNNVPQPPAQPTTPTPGAVYTVNWTVGPLGLTIIPGLAAGELPVIKVASLGFETIVDMMKSLPKPIVLEFRSAQKSNHVHSDKPDTATRSDRPTRTPPAPVVLVPQVVAAVAPTDTVRSNHSAATDTGRSNHSAAATSTVRNSPPHSSKWLAPQGDEVDIDVPVSSAAATYSVVWGADGPLGLTIDAIPHATGAFIKRSNRTGAASHLSEDCIGDEMTHINDIDMTQMDYNRIVTYLRKVPRPVTLRFKKDSIVGRDSMSAAAPSVSTPTNRLSSSRPATSTSGPAKATSQYDLAWTEGSLGLSLHAADDKSEFPYITRVTGVGCAAHLPSSVVGDQLRYINAMSCHSSRMTFNDIMEMLKSLPKPIQLRF</sequence>
<feature type="domain" description="PDZ" evidence="2">
    <location>
        <begin position="820"/>
        <end position="894"/>
    </location>
</feature>
<dbReference type="VEuPathDB" id="FungiDB:H257_03017"/>
<feature type="compositionally biased region" description="Polar residues" evidence="1">
    <location>
        <begin position="215"/>
        <end position="229"/>
    </location>
</feature>
<dbReference type="AlphaFoldDB" id="A0A397EF53"/>
<name>A0A397EF53_APHAT</name>
<gene>
    <name evidence="3" type="ORF">DYB31_005452</name>
</gene>
<feature type="compositionally biased region" description="Polar residues" evidence="1">
    <location>
        <begin position="788"/>
        <end position="811"/>
    </location>
</feature>
<dbReference type="EMBL" id="QUTE01023257">
    <property type="protein sequence ID" value="RHY80724.1"/>
    <property type="molecule type" value="Genomic_DNA"/>
</dbReference>
<proteinExistence type="predicted"/>
<evidence type="ECO:0000313" key="3">
    <source>
        <dbReference type="EMBL" id="RHY80724.1"/>
    </source>
</evidence>
<feature type="compositionally biased region" description="Polar residues" evidence="1">
    <location>
        <begin position="639"/>
        <end position="669"/>
    </location>
</feature>
<feature type="compositionally biased region" description="Low complexity" evidence="1">
    <location>
        <begin position="278"/>
        <end position="292"/>
    </location>
</feature>
<feature type="region of interest" description="Disordered" evidence="1">
    <location>
        <begin position="215"/>
        <end position="300"/>
    </location>
</feature>
<feature type="domain" description="PDZ" evidence="2">
    <location>
        <begin position="693"/>
        <end position="775"/>
    </location>
</feature>